<comment type="caution">
    <text evidence="8">The sequence shown here is derived from an EMBL/GenBank/DDBJ whole genome shotgun (WGS) entry which is preliminary data.</text>
</comment>
<keyword evidence="5" id="KW-0804">Transcription</keyword>
<evidence type="ECO:0000259" key="7">
    <source>
        <dbReference type="PROSITE" id="PS51755"/>
    </source>
</evidence>
<dbReference type="Gene3D" id="1.10.10.10">
    <property type="entry name" value="Winged helix-like DNA-binding domain superfamily/Winged helix DNA-binding domain"/>
    <property type="match status" value="1"/>
</dbReference>
<dbReference type="SMART" id="SM00862">
    <property type="entry name" value="Trans_reg_C"/>
    <property type="match status" value="1"/>
</dbReference>
<dbReference type="InterPro" id="IPR036388">
    <property type="entry name" value="WH-like_DNA-bd_sf"/>
</dbReference>
<accession>A0ABR5J090</accession>
<proteinExistence type="inferred from homology"/>
<dbReference type="RefSeq" id="WP_030885542.1">
    <property type="nucleotide sequence ID" value="NZ_JBEZAH010000003.1"/>
</dbReference>
<dbReference type="InterPro" id="IPR051677">
    <property type="entry name" value="AfsR-DnrI-RedD_regulator"/>
</dbReference>
<dbReference type="Pfam" id="PF00486">
    <property type="entry name" value="Trans_reg_C"/>
    <property type="match status" value="1"/>
</dbReference>
<dbReference type="PANTHER" id="PTHR35807">
    <property type="entry name" value="TRANSCRIPTIONAL REGULATOR REDD-RELATED"/>
    <property type="match status" value="1"/>
</dbReference>
<evidence type="ECO:0000256" key="3">
    <source>
        <dbReference type="ARBA" id="ARBA00023015"/>
    </source>
</evidence>
<sequence>MEFKVLGPIVAVNKRLVFTPSAPKVKQVLALLVLRANHVVSLETIIDELWGDHPPRTAITTAQTYIYQLRRAFVMELGDKLGDRAIVTAPPGYVLRTPEESLDFRNFERLAERARACRTAGDTEASARWTESALAMWQGVPLANVERGPVLQNYVSRLEEKRVSVRELHIRSAMELKRYHELVAELRSLVLEYPFNEWFQTQLVLALNKAGRRVEALQAYQKARVLLRDELGLDPSDDLRRAQQEVLNSPS</sequence>
<protein>
    <recommendedName>
        <fullName evidence="7">OmpR/PhoB-type domain-containing protein</fullName>
    </recommendedName>
</protein>
<gene>
    <name evidence="8" type="ORF">ADK38_28880</name>
</gene>
<evidence type="ECO:0000256" key="1">
    <source>
        <dbReference type="ARBA" id="ARBA00005820"/>
    </source>
</evidence>
<evidence type="ECO:0000313" key="8">
    <source>
        <dbReference type="EMBL" id="KOG86821.1"/>
    </source>
</evidence>
<comment type="similarity">
    <text evidence="1">Belongs to the AfsR/DnrI/RedD regulatory family.</text>
</comment>
<dbReference type="PROSITE" id="PS51755">
    <property type="entry name" value="OMPR_PHOB"/>
    <property type="match status" value="1"/>
</dbReference>
<dbReference type="EMBL" id="LGUT01002610">
    <property type="protein sequence ID" value="KOG86821.1"/>
    <property type="molecule type" value="Genomic_DNA"/>
</dbReference>
<dbReference type="InterPro" id="IPR001867">
    <property type="entry name" value="OmpR/PhoB-type_DNA-bd"/>
</dbReference>
<dbReference type="Pfam" id="PF03704">
    <property type="entry name" value="BTAD"/>
    <property type="match status" value="1"/>
</dbReference>
<keyword evidence="3" id="KW-0805">Transcription regulation</keyword>
<keyword evidence="9" id="KW-1185">Reference proteome</keyword>
<feature type="DNA-binding region" description="OmpR/PhoB-type" evidence="6">
    <location>
        <begin position="1"/>
        <end position="97"/>
    </location>
</feature>
<keyword evidence="2" id="KW-0902">Two-component regulatory system</keyword>
<evidence type="ECO:0000256" key="5">
    <source>
        <dbReference type="ARBA" id="ARBA00023163"/>
    </source>
</evidence>
<dbReference type="SUPFAM" id="SSF46894">
    <property type="entry name" value="C-terminal effector domain of the bipartite response regulators"/>
    <property type="match status" value="1"/>
</dbReference>
<dbReference type="CDD" id="cd15831">
    <property type="entry name" value="BTAD"/>
    <property type="match status" value="1"/>
</dbReference>
<name>A0ABR5J090_9ACTN</name>
<dbReference type="InterPro" id="IPR011990">
    <property type="entry name" value="TPR-like_helical_dom_sf"/>
</dbReference>
<organism evidence="8 9">
    <name type="scientific">Streptomyces varsoviensis</name>
    <dbReference type="NCBI Taxonomy" id="67373"/>
    <lineage>
        <taxon>Bacteria</taxon>
        <taxon>Bacillati</taxon>
        <taxon>Actinomycetota</taxon>
        <taxon>Actinomycetes</taxon>
        <taxon>Kitasatosporales</taxon>
        <taxon>Streptomycetaceae</taxon>
        <taxon>Streptomyces</taxon>
    </lineage>
</organism>
<evidence type="ECO:0000313" key="9">
    <source>
        <dbReference type="Proteomes" id="UP000037020"/>
    </source>
</evidence>
<evidence type="ECO:0000256" key="6">
    <source>
        <dbReference type="PROSITE-ProRule" id="PRU01091"/>
    </source>
</evidence>
<reference evidence="8 9" key="1">
    <citation type="submission" date="2015-07" db="EMBL/GenBank/DDBJ databases">
        <authorList>
            <person name="Ju K.-S."/>
            <person name="Doroghazi J.R."/>
            <person name="Metcalf W.W."/>
        </authorList>
    </citation>
    <scope>NUCLEOTIDE SEQUENCE [LARGE SCALE GENOMIC DNA]</scope>
    <source>
        <strain evidence="8 9">NRRL B-3589</strain>
    </source>
</reference>
<dbReference type="Gene3D" id="1.25.40.10">
    <property type="entry name" value="Tetratricopeptide repeat domain"/>
    <property type="match status" value="1"/>
</dbReference>
<keyword evidence="4 6" id="KW-0238">DNA-binding</keyword>
<dbReference type="SUPFAM" id="SSF48452">
    <property type="entry name" value="TPR-like"/>
    <property type="match status" value="1"/>
</dbReference>
<dbReference type="InterPro" id="IPR005158">
    <property type="entry name" value="BTAD"/>
</dbReference>
<dbReference type="Proteomes" id="UP000037020">
    <property type="component" value="Unassembled WGS sequence"/>
</dbReference>
<dbReference type="InterPro" id="IPR016032">
    <property type="entry name" value="Sig_transdc_resp-reg_C-effctor"/>
</dbReference>
<feature type="domain" description="OmpR/PhoB-type" evidence="7">
    <location>
        <begin position="1"/>
        <end position="97"/>
    </location>
</feature>
<evidence type="ECO:0000256" key="2">
    <source>
        <dbReference type="ARBA" id="ARBA00023012"/>
    </source>
</evidence>
<dbReference type="PANTHER" id="PTHR35807:SF1">
    <property type="entry name" value="TRANSCRIPTIONAL REGULATOR REDD"/>
    <property type="match status" value="1"/>
</dbReference>
<dbReference type="SMART" id="SM01043">
    <property type="entry name" value="BTAD"/>
    <property type="match status" value="1"/>
</dbReference>
<evidence type="ECO:0000256" key="4">
    <source>
        <dbReference type="ARBA" id="ARBA00023125"/>
    </source>
</evidence>